<dbReference type="OrthoDB" id="9761147at2"/>
<dbReference type="Proteomes" id="UP000322822">
    <property type="component" value="Chromosome 1"/>
</dbReference>
<name>A0A5P2H1B4_9BURK</name>
<evidence type="ECO:0000256" key="1">
    <source>
        <dbReference type="SAM" id="MobiDB-lite"/>
    </source>
</evidence>
<dbReference type="Pfam" id="PF12705">
    <property type="entry name" value="PDDEXK_1"/>
    <property type="match status" value="1"/>
</dbReference>
<dbReference type="RefSeq" id="WP_150371300.1">
    <property type="nucleotide sequence ID" value="NZ_CP044065.1"/>
</dbReference>
<organism evidence="3 4">
    <name type="scientific">Cupriavidus pauculus</name>
    <dbReference type="NCBI Taxonomy" id="82633"/>
    <lineage>
        <taxon>Bacteria</taxon>
        <taxon>Pseudomonadati</taxon>
        <taxon>Pseudomonadota</taxon>
        <taxon>Betaproteobacteria</taxon>
        <taxon>Burkholderiales</taxon>
        <taxon>Burkholderiaceae</taxon>
        <taxon>Cupriavidus</taxon>
    </lineage>
</organism>
<reference evidence="3 4" key="1">
    <citation type="submission" date="2019-09" db="EMBL/GenBank/DDBJ databases">
        <title>FDA dAtabase for Regulatory Grade micrObial Sequences (FDA-ARGOS): Supporting development and validation of Infectious Disease Dx tests.</title>
        <authorList>
            <person name="Sciortino C."/>
            <person name="Tallon L."/>
            <person name="Sadzewicz L."/>
            <person name="Vavikolanu K."/>
            <person name="Mehta A."/>
            <person name="Aluvathingal J."/>
            <person name="Nadendla S."/>
            <person name="Nandy P."/>
            <person name="Geyer C."/>
            <person name="Yan Y."/>
            <person name="Sichtig H."/>
        </authorList>
    </citation>
    <scope>NUCLEOTIDE SEQUENCE [LARGE SCALE GENOMIC DNA]</scope>
    <source>
        <strain evidence="3 4">FDAARGOS_664</strain>
    </source>
</reference>
<dbReference type="EMBL" id="CP044065">
    <property type="protein sequence ID" value="QET01243.1"/>
    <property type="molecule type" value="Genomic_DNA"/>
</dbReference>
<dbReference type="InterPro" id="IPR038726">
    <property type="entry name" value="PDDEXK_AddAB-type"/>
</dbReference>
<evidence type="ECO:0000313" key="4">
    <source>
        <dbReference type="Proteomes" id="UP000322822"/>
    </source>
</evidence>
<protein>
    <submittedName>
        <fullName evidence="3">Recombinase RecB</fullName>
    </submittedName>
</protein>
<dbReference type="InterPro" id="IPR027417">
    <property type="entry name" value="P-loop_NTPase"/>
</dbReference>
<feature type="domain" description="PD-(D/E)XK endonuclease-like" evidence="2">
    <location>
        <begin position="730"/>
        <end position="990"/>
    </location>
</feature>
<sequence length="1003" mass="110065">MTRLLFPPGPAFLEQAAVSAWHFLDHCGPLAAAAHVVVPTAAQIPGVRAALDAAARAGGAPRLLPRVVTLGHWLQDLPPDLETEPLPVRSHAARLLSVQQAIRSQEWLRASFGAQTEAAAWGLAQTLLSISDELSARWLEDAAVRDDDEIPGDDRAELLQGALERTYAHLSTRFLGQEAQIVLAFWQQLSGPDDPLPARRRALQRLAATIDGPVIWIAPTPPVPVEAVFLARAAEQVPTLEIGYDWSGGADDAVPDWYGTLLALWPEARRAPDVEEGEEDGYADAGPDFRDGDERGPVTGMDMGTGTRAAARHATLPDILPAQRPSVRVIGSARFEDEAIAAADQLVAWLNEGRRHVALVAHDRIVARRVRALLARAGAPVRDETGWKLSTTRAAAALMRWFDVLARDGDTGALLDLLKSPFCLPDAPHRGAAIALIERQIRRETITGGWQRLRHLLPAREDEREAAGDGASAADADAADADAARAEREARAAARAIIAQLADEAAQWPRGHAQQPLSVWLARLDAMLDALAMREALAADDAGRQMLDALARLAELPGDETGAHATLAQHEFRAMLSAILESVAYKEPSEPSTSRITILPLNGARMRRFDGVVVVGCDDAQLPSSAAELMFFSNQMRRELDLEDREARFAQQARDLAEVLLNNDDVVLTWQKVGARGEPHHVSGWIERLSACCRRAGAPIEASAAPRAFEAEARPARMPAPSAPERVPARWSAAAYNMLRRCPYQFFAGRMLGLAGLEDMSDDLEKRDIGTLLHRVLHRYHQEMRDRDERDNERRLARLREISEHEFGALIRDDGNALGYYWRWREVLPSYVQWQAAREAEGWHWQGGEIDVSVDIAMEDGVPLRLTGRIDRIDAGADGSRAVLDYKTQSALRLRKKAGDVEEDCQLPFYGLLRADAHAGSWVALEGVKEGGREPAGQQREVDLPDFDAAVDHLARQLRQDVIRLRRGAKLAAFGDASACTYCEARGLCRKGFWESTALPDLT</sequence>
<dbReference type="SUPFAM" id="SSF52540">
    <property type="entry name" value="P-loop containing nucleoside triphosphate hydrolases"/>
    <property type="match status" value="1"/>
</dbReference>
<dbReference type="Gene3D" id="3.90.320.10">
    <property type="match status" value="1"/>
</dbReference>
<evidence type="ECO:0000313" key="3">
    <source>
        <dbReference type="EMBL" id="QET01243.1"/>
    </source>
</evidence>
<accession>A0A5P2H1B4</accession>
<feature type="compositionally biased region" description="Basic and acidic residues" evidence="1">
    <location>
        <begin position="287"/>
        <end position="296"/>
    </location>
</feature>
<feature type="region of interest" description="Disordered" evidence="1">
    <location>
        <begin position="461"/>
        <end position="485"/>
    </location>
</feature>
<evidence type="ECO:0000259" key="2">
    <source>
        <dbReference type="Pfam" id="PF12705"/>
    </source>
</evidence>
<dbReference type="AlphaFoldDB" id="A0A5P2H1B4"/>
<dbReference type="InterPro" id="IPR011604">
    <property type="entry name" value="PDDEXK-like_dom_sf"/>
</dbReference>
<feature type="region of interest" description="Disordered" evidence="1">
    <location>
        <begin position="272"/>
        <end position="300"/>
    </location>
</feature>
<proteinExistence type="predicted"/>
<gene>
    <name evidence="3" type="ORF">FOB72_03795</name>
</gene>